<dbReference type="InterPro" id="IPR036251">
    <property type="entry name" value="Arg_repress_C_sf"/>
</dbReference>
<dbReference type="InterPro" id="IPR036390">
    <property type="entry name" value="WH_DNA-bd_sf"/>
</dbReference>
<dbReference type="PANTHER" id="PTHR34471">
    <property type="entry name" value="ARGININE REPRESSOR"/>
    <property type="match status" value="1"/>
</dbReference>
<reference evidence="11 12" key="2">
    <citation type="submission" date="2017-10" db="EMBL/GenBank/DDBJ databases">
        <authorList>
            <person name="Banno H."/>
            <person name="Chua N.-H."/>
        </authorList>
    </citation>
    <scope>NUCLEOTIDE SEQUENCE [LARGE SCALE GENOMIC DNA]</scope>
    <source>
        <strain evidence="11 12">JK623</strain>
    </source>
</reference>
<keyword evidence="7" id="KW-0678">Repressor</keyword>
<evidence type="ECO:0000256" key="8">
    <source>
        <dbReference type="NCBIfam" id="TIGR01529"/>
    </source>
</evidence>
<gene>
    <name evidence="7 11" type="primary">argR</name>
    <name evidence="11" type="ORF">CSX02_06115</name>
</gene>
<dbReference type="RefSeq" id="WP_031545797.1">
    <property type="nucleotide sequence ID" value="NZ_JANSWH010000099.1"/>
</dbReference>
<protein>
    <recommendedName>
        <fullName evidence="7 8">Arginine repressor</fullName>
    </recommendedName>
</protein>
<dbReference type="Gene3D" id="3.30.1360.40">
    <property type="match status" value="1"/>
</dbReference>
<dbReference type="EMBL" id="PDYG01000030">
    <property type="protein sequence ID" value="PHU37772.1"/>
    <property type="molecule type" value="Genomic_DNA"/>
</dbReference>
<evidence type="ECO:0000256" key="7">
    <source>
        <dbReference type="HAMAP-Rule" id="MF_00173"/>
    </source>
</evidence>
<reference evidence="11 12" key="1">
    <citation type="submission" date="2017-10" db="EMBL/GenBank/DDBJ databases">
        <title>Resolving the taxonomy of Roseburia spp., Eubacterium rectale and Agathobacter spp. through phylogenomic analysis.</title>
        <authorList>
            <person name="Sheridan P.O."/>
            <person name="Walker A.W."/>
            <person name="Duncan S.H."/>
            <person name="Scott K.P."/>
            <person name="Toole P.W.O."/>
            <person name="Luis P."/>
            <person name="Flint H.J."/>
        </authorList>
    </citation>
    <scope>NUCLEOTIDE SEQUENCE [LARGE SCALE GENOMIC DNA]</scope>
    <source>
        <strain evidence="11 12">JK623</strain>
    </source>
</reference>
<dbReference type="AlphaFoldDB" id="A0A2G3E3B8"/>
<evidence type="ECO:0000313" key="12">
    <source>
        <dbReference type="Proteomes" id="UP000224563"/>
    </source>
</evidence>
<dbReference type="GO" id="GO:0034618">
    <property type="term" value="F:arginine binding"/>
    <property type="evidence" value="ECO:0007669"/>
    <property type="project" value="InterPro"/>
</dbReference>
<evidence type="ECO:0000313" key="11">
    <source>
        <dbReference type="EMBL" id="PHU37772.1"/>
    </source>
</evidence>
<dbReference type="HAMAP" id="MF_00173">
    <property type="entry name" value="Arg_repressor"/>
    <property type="match status" value="1"/>
</dbReference>
<proteinExistence type="inferred from homology"/>
<dbReference type="GO" id="GO:0051259">
    <property type="term" value="P:protein complex oligomerization"/>
    <property type="evidence" value="ECO:0007669"/>
    <property type="project" value="InterPro"/>
</dbReference>
<evidence type="ECO:0000256" key="1">
    <source>
        <dbReference type="ARBA" id="ARBA00004496"/>
    </source>
</evidence>
<dbReference type="Pfam" id="PF02863">
    <property type="entry name" value="Arg_repressor_C"/>
    <property type="match status" value="1"/>
</dbReference>
<feature type="domain" description="Arginine repressor C-terminal" evidence="10">
    <location>
        <begin position="79"/>
        <end position="145"/>
    </location>
</feature>
<dbReference type="InterPro" id="IPR020899">
    <property type="entry name" value="Arg_repress_C"/>
</dbReference>
<dbReference type="UniPathway" id="UPA00068"/>
<dbReference type="InterPro" id="IPR036388">
    <property type="entry name" value="WH-like_DNA-bd_sf"/>
</dbReference>
<dbReference type="NCBIfam" id="TIGR01529">
    <property type="entry name" value="argR_whole"/>
    <property type="match status" value="1"/>
</dbReference>
<dbReference type="GO" id="GO:0006526">
    <property type="term" value="P:L-arginine biosynthetic process"/>
    <property type="evidence" value="ECO:0007669"/>
    <property type="project" value="UniProtKB-UniPathway"/>
</dbReference>
<keyword evidence="12" id="KW-1185">Reference proteome</keyword>
<keyword evidence="7" id="KW-0028">Amino-acid biosynthesis</keyword>
<evidence type="ECO:0000256" key="3">
    <source>
        <dbReference type="ARBA" id="ARBA00022490"/>
    </source>
</evidence>
<dbReference type="Pfam" id="PF01316">
    <property type="entry name" value="Arg_repressor"/>
    <property type="match status" value="1"/>
</dbReference>
<comment type="subcellular location">
    <subcellularLocation>
        <location evidence="1 7">Cytoplasm</location>
    </subcellularLocation>
</comment>
<comment type="pathway">
    <text evidence="7">Amino-acid biosynthesis; L-arginine biosynthesis [regulation].</text>
</comment>
<evidence type="ECO:0000256" key="4">
    <source>
        <dbReference type="ARBA" id="ARBA00023015"/>
    </source>
</evidence>
<dbReference type="SUPFAM" id="SSF55252">
    <property type="entry name" value="C-terminal domain of arginine repressor"/>
    <property type="match status" value="1"/>
</dbReference>
<evidence type="ECO:0000259" key="9">
    <source>
        <dbReference type="Pfam" id="PF01316"/>
    </source>
</evidence>
<dbReference type="Proteomes" id="UP000224563">
    <property type="component" value="Unassembled WGS sequence"/>
</dbReference>
<evidence type="ECO:0000256" key="5">
    <source>
        <dbReference type="ARBA" id="ARBA00023125"/>
    </source>
</evidence>
<dbReference type="GO" id="GO:1900079">
    <property type="term" value="P:regulation of arginine biosynthetic process"/>
    <property type="evidence" value="ECO:0007669"/>
    <property type="project" value="UniProtKB-UniRule"/>
</dbReference>
<dbReference type="GO" id="GO:0005737">
    <property type="term" value="C:cytoplasm"/>
    <property type="evidence" value="ECO:0007669"/>
    <property type="project" value="UniProtKB-SubCell"/>
</dbReference>
<keyword evidence="5 7" id="KW-0238">DNA-binding</keyword>
<feature type="domain" description="Arginine repressor DNA-binding" evidence="9">
    <location>
        <begin position="2"/>
        <end position="62"/>
    </location>
</feature>
<dbReference type="InterPro" id="IPR001669">
    <property type="entry name" value="Arg_repress"/>
</dbReference>
<comment type="caution">
    <text evidence="11">The sequence shown here is derived from an EMBL/GenBank/DDBJ whole genome shotgun (WGS) entry which is preliminary data.</text>
</comment>
<organism evidence="11 12">
    <name type="scientific">Agathobacter ruminis</name>
    <dbReference type="NCBI Taxonomy" id="1712665"/>
    <lineage>
        <taxon>Bacteria</taxon>
        <taxon>Bacillati</taxon>
        <taxon>Bacillota</taxon>
        <taxon>Clostridia</taxon>
        <taxon>Lachnospirales</taxon>
        <taxon>Lachnospiraceae</taxon>
        <taxon>Agathobacter</taxon>
    </lineage>
</organism>
<dbReference type="GO" id="GO:0003677">
    <property type="term" value="F:DNA binding"/>
    <property type="evidence" value="ECO:0007669"/>
    <property type="project" value="UniProtKB-KW"/>
</dbReference>
<evidence type="ECO:0000256" key="6">
    <source>
        <dbReference type="ARBA" id="ARBA00023163"/>
    </source>
</evidence>
<dbReference type="Gene3D" id="1.10.10.10">
    <property type="entry name" value="Winged helix-like DNA-binding domain superfamily/Winged helix DNA-binding domain"/>
    <property type="match status" value="1"/>
</dbReference>
<dbReference type="PANTHER" id="PTHR34471:SF1">
    <property type="entry name" value="ARGININE REPRESSOR"/>
    <property type="match status" value="1"/>
</dbReference>
<keyword evidence="3 7" id="KW-0963">Cytoplasm</keyword>
<dbReference type="GO" id="GO:0003700">
    <property type="term" value="F:DNA-binding transcription factor activity"/>
    <property type="evidence" value="ECO:0007669"/>
    <property type="project" value="UniProtKB-UniRule"/>
</dbReference>
<dbReference type="InterPro" id="IPR020900">
    <property type="entry name" value="Arg_repress_DNA-bd"/>
</dbReference>
<accession>A0A2G3E3B8</accession>
<keyword evidence="6 7" id="KW-0804">Transcription</keyword>
<keyword evidence="4 7" id="KW-0805">Transcription regulation</keyword>
<sequence>MKQKRHQKILELIVQHSVETQEELQAMLKAEGYSVTQATVSRDIRELNLTKLTTGSGRQKYVPFYERATLSKDKYVRVLKEGFVSMNLAMNIVVLQTVSGMASAVCAAIDAMDMDEVVGSIAGDDTIMCATKSVEDAHALQEKLQELIY</sequence>
<evidence type="ECO:0000256" key="2">
    <source>
        <dbReference type="ARBA" id="ARBA00008316"/>
    </source>
</evidence>
<evidence type="ECO:0000259" key="10">
    <source>
        <dbReference type="Pfam" id="PF02863"/>
    </source>
</evidence>
<keyword evidence="7" id="KW-0055">Arginine biosynthesis</keyword>
<comment type="similarity">
    <text evidence="2 7">Belongs to the ArgR family.</text>
</comment>
<name>A0A2G3E3B8_9FIRM</name>
<dbReference type="SUPFAM" id="SSF46785">
    <property type="entry name" value="Winged helix' DNA-binding domain"/>
    <property type="match status" value="1"/>
</dbReference>
<comment type="function">
    <text evidence="7">Regulates arginine biosynthesis genes.</text>
</comment>
<dbReference type="PRINTS" id="PR01467">
    <property type="entry name" value="ARGREPRESSOR"/>
</dbReference>